<evidence type="ECO:0000313" key="3">
    <source>
        <dbReference type="EMBL" id="KEI71816.1"/>
    </source>
</evidence>
<dbReference type="Proteomes" id="UP000027997">
    <property type="component" value="Unassembled WGS sequence"/>
</dbReference>
<dbReference type="PROSITE" id="PS50088">
    <property type="entry name" value="ANK_REPEAT"/>
    <property type="match status" value="3"/>
</dbReference>
<feature type="repeat" description="ANK" evidence="2">
    <location>
        <begin position="1"/>
        <end position="33"/>
    </location>
</feature>
<proteinExistence type="predicted"/>
<dbReference type="PANTHER" id="PTHR24161">
    <property type="entry name" value="ANK_REP_REGION DOMAIN-CONTAINING PROTEIN-RELATED"/>
    <property type="match status" value="1"/>
</dbReference>
<dbReference type="PROSITE" id="PS50297">
    <property type="entry name" value="ANK_REP_REGION"/>
    <property type="match status" value="2"/>
</dbReference>
<accession>A0A081KCE0</accession>
<dbReference type="PRINTS" id="PR01415">
    <property type="entry name" value="ANKYRIN"/>
</dbReference>
<dbReference type="Gene3D" id="1.25.40.20">
    <property type="entry name" value="Ankyrin repeat-containing domain"/>
    <property type="match status" value="2"/>
</dbReference>
<evidence type="ECO:0000313" key="4">
    <source>
        <dbReference type="Proteomes" id="UP000027997"/>
    </source>
</evidence>
<sequence length="191" mass="21274">MGRTPLILAAQKGHVDTVALLVAHDSNINAADDFRRTALHEAVCSRFPRVVDHLIQCKVMINAYDYHGSTGLIYAAELGELSSVRMLLQAHAKVDHVNKYGRTALIQAAANGHYMVVEILVQSNADIHHNDLSGNNANYYAYNYGHIECCKYLIKNGAKLDELAKSMGLSEEVVRNKIYASRPENLEEVYF</sequence>
<dbReference type="PANTHER" id="PTHR24161:SF85">
    <property type="entry name" value="PALMITOYLTRANSFERASE HIP14"/>
    <property type="match status" value="1"/>
</dbReference>
<feature type="repeat" description="ANK" evidence="2">
    <location>
        <begin position="100"/>
        <end position="132"/>
    </location>
</feature>
<dbReference type="Pfam" id="PF12796">
    <property type="entry name" value="Ank_2"/>
    <property type="match status" value="2"/>
</dbReference>
<protein>
    <submittedName>
        <fullName evidence="3">Uncharacterized protein</fullName>
    </submittedName>
</protein>
<dbReference type="InterPro" id="IPR002110">
    <property type="entry name" value="Ankyrin_rpt"/>
</dbReference>
<name>A0A081KCE0_9GAMM</name>
<keyword evidence="4" id="KW-1185">Reference proteome</keyword>
<dbReference type="InterPro" id="IPR036770">
    <property type="entry name" value="Ankyrin_rpt-contain_sf"/>
</dbReference>
<dbReference type="EMBL" id="JOJP01000001">
    <property type="protein sequence ID" value="KEI71816.1"/>
    <property type="molecule type" value="Genomic_DNA"/>
</dbReference>
<dbReference type="STRING" id="305900.GV64_14675"/>
<keyword evidence="1" id="KW-0677">Repeat</keyword>
<dbReference type="SMART" id="SM00248">
    <property type="entry name" value="ANK"/>
    <property type="match status" value="5"/>
</dbReference>
<evidence type="ECO:0000256" key="1">
    <source>
        <dbReference type="ARBA" id="ARBA00022737"/>
    </source>
</evidence>
<keyword evidence="2" id="KW-0040">ANK repeat</keyword>
<evidence type="ECO:0000256" key="2">
    <source>
        <dbReference type="PROSITE-ProRule" id="PRU00023"/>
    </source>
</evidence>
<dbReference type="AlphaFoldDB" id="A0A081KCE0"/>
<reference evidence="3 4" key="1">
    <citation type="submission" date="2014-06" db="EMBL/GenBank/DDBJ databases">
        <title>Whole Genome Sequences of Three Symbiotic Endozoicomonas Bacteria.</title>
        <authorList>
            <person name="Neave M.J."/>
            <person name="Apprill A."/>
            <person name="Voolstra C.R."/>
        </authorList>
    </citation>
    <scope>NUCLEOTIDE SEQUENCE [LARGE SCALE GENOMIC DNA]</scope>
    <source>
        <strain evidence="3 4">DSM 22380</strain>
    </source>
</reference>
<gene>
    <name evidence="3" type="ORF">GV64_14675</name>
</gene>
<dbReference type="eggNOG" id="COG0666">
    <property type="taxonomic scope" value="Bacteria"/>
</dbReference>
<organism evidence="3 4">
    <name type="scientific">Endozoicomonas elysicola</name>
    <dbReference type="NCBI Taxonomy" id="305900"/>
    <lineage>
        <taxon>Bacteria</taxon>
        <taxon>Pseudomonadati</taxon>
        <taxon>Pseudomonadota</taxon>
        <taxon>Gammaproteobacteria</taxon>
        <taxon>Oceanospirillales</taxon>
        <taxon>Endozoicomonadaceae</taxon>
        <taxon>Endozoicomonas</taxon>
    </lineage>
</organism>
<dbReference type="SUPFAM" id="SSF48403">
    <property type="entry name" value="Ankyrin repeat"/>
    <property type="match status" value="1"/>
</dbReference>
<feature type="repeat" description="ANK" evidence="2">
    <location>
        <begin position="67"/>
        <end position="99"/>
    </location>
</feature>
<comment type="caution">
    <text evidence="3">The sequence shown here is derived from an EMBL/GenBank/DDBJ whole genome shotgun (WGS) entry which is preliminary data.</text>
</comment>